<proteinExistence type="predicted"/>
<dbReference type="AlphaFoldDB" id="A0AAW0YWL0"/>
<feature type="region of interest" description="Disordered" evidence="1">
    <location>
        <begin position="1"/>
        <end position="147"/>
    </location>
</feature>
<feature type="compositionally biased region" description="Polar residues" evidence="1">
    <location>
        <begin position="66"/>
        <end position="76"/>
    </location>
</feature>
<feature type="compositionally biased region" description="Pro residues" evidence="1">
    <location>
        <begin position="248"/>
        <end position="260"/>
    </location>
</feature>
<feature type="compositionally biased region" description="Low complexity" evidence="1">
    <location>
        <begin position="350"/>
        <end position="361"/>
    </location>
</feature>
<name>A0AAW0YWL0_9TREE</name>
<evidence type="ECO:0000313" key="2">
    <source>
        <dbReference type="EMBL" id="KAK8849390.1"/>
    </source>
</evidence>
<dbReference type="Proteomes" id="UP001388673">
    <property type="component" value="Unassembled WGS sequence"/>
</dbReference>
<dbReference type="GeneID" id="92181980"/>
<reference evidence="2 3" key="1">
    <citation type="journal article" date="2024" name="bioRxiv">
        <title>Comparative genomics of Cryptococcus and Kwoniella reveals pathogenesis evolution and contrasting karyotype dynamics via intercentromeric recombination or chromosome fusion.</title>
        <authorList>
            <person name="Coelho M.A."/>
            <person name="David-Palma M."/>
            <person name="Shea T."/>
            <person name="Bowers K."/>
            <person name="McGinley-Smith S."/>
            <person name="Mohammad A.W."/>
            <person name="Gnirke A."/>
            <person name="Yurkov A.M."/>
            <person name="Nowrousian M."/>
            <person name="Sun S."/>
            <person name="Cuomo C.A."/>
            <person name="Heitman J."/>
        </authorList>
    </citation>
    <scope>NUCLEOTIDE SEQUENCE [LARGE SCALE GENOMIC DNA]</scope>
    <source>
        <strain evidence="2 3">CBS 13917</strain>
    </source>
</reference>
<keyword evidence="3" id="KW-1185">Reference proteome</keyword>
<evidence type="ECO:0000256" key="1">
    <source>
        <dbReference type="SAM" id="MobiDB-lite"/>
    </source>
</evidence>
<dbReference type="RefSeq" id="XP_066801278.1">
    <property type="nucleotide sequence ID" value="XM_066947819.1"/>
</dbReference>
<gene>
    <name evidence="2" type="ORF">IAR55_004722</name>
</gene>
<feature type="region of interest" description="Disordered" evidence="1">
    <location>
        <begin position="209"/>
        <end position="365"/>
    </location>
</feature>
<comment type="caution">
    <text evidence="2">The sequence shown here is derived from an EMBL/GenBank/DDBJ whole genome shotgun (WGS) entry which is preliminary data.</text>
</comment>
<feature type="compositionally biased region" description="Pro residues" evidence="1">
    <location>
        <begin position="317"/>
        <end position="326"/>
    </location>
</feature>
<feature type="compositionally biased region" description="Polar residues" evidence="1">
    <location>
        <begin position="84"/>
        <end position="106"/>
    </location>
</feature>
<dbReference type="KEGG" id="kne:92181980"/>
<evidence type="ECO:0000313" key="3">
    <source>
        <dbReference type="Proteomes" id="UP001388673"/>
    </source>
</evidence>
<feature type="compositionally biased region" description="Low complexity" evidence="1">
    <location>
        <begin position="273"/>
        <end position="293"/>
    </location>
</feature>
<feature type="compositionally biased region" description="Low complexity" evidence="1">
    <location>
        <begin position="41"/>
        <end position="65"/>
    </location>
</feature>
<dbReference type="EMBL" id="JBCAWK010000009">
    <property type="protein sequence ID" value="KAK8849390.1"/>
    <property type="molecule type" value="Genomic_DNA"/>
</dbReference>
<protein>
    <submittedName>
        <fullName evidence="2">Uncharacterized protein</fullName>
    </submittedName>
</protein>
<sequence length="588" mass="62402">MTDPIKPRRKVATQISLAPSPSPSVSSSTLRATDQPRIRAKISSASINASPSSSERPSIRSTPSSQSLRASTPSSRARSHVPPDTTTPHARVNTRTPTHSTSTPGISSGRPAPGGSSTSTPVARVRGTRPVVNEATSSPHTPNAGGLENVTIRTRALSLKNTPGDRSPVVRIKPSTATSTPIVATVATLSALPTPIHVPIEQPLSSPGLGVEVDTLHDTPGGWIRHGSPEKIDVDESSSAGPSSDQSVPPPIPRGSPTIPPSAYAHHALAHVSPHPTASAPTSPGPFSTSTFSDIPRSAPRNHPHIRARLPFNPHTNHPPPLPRPPESPELRPVDLPILTPARSSEEWSRAGSSSRKYSASESEHSGVLLKIDMDDVSPENRDRLSGATAVNVEVMDVGGKEGDVEVDEVLETNAEEAKVNRKIADLEISNASLLAINKTLEATKSKQRTEILKLRRMLRESLAGGAVHPLSATAPFHSPLGLFSPSIDLTSDEMNIDPTDLLFEEEMADPQLDARWDKIADLVSTMKRRGEVAVERGKEEVKVGPGRVLGWAEMEERAADASVDSGGMVGETTLEDMAEVDGVEDHL</sequence>
<organism evidence="2 3">
    <name type="scientific">Kwoniella newhampshirensis</name>
    <dbReference type="NCBI Taxonomy" id="1651941"/>
    <lineage>
        <taxon>Eukaryota</taxon>
        <taxon>Fungi</taxon>
        <taxon>Dikarya</taxon>
        <taxon>Basidiomycota</taxon>
        <taxon>Agaricomycotina</taxon>
        <taxon>Tremellomycetes</taxon>
        <taxon>Tremellales</taxon>
        <taxon>Cryptococcaceae</taxon>
        <taxon>Kwoniella</taxon>
    </lineage>
</organism>
<accession>A0AAW0YWL0</accession>
<dbReference type="PANTHER" id="PTHR38701:SF1">
    <property type="entry name" value="UP-REGULATED DURING SEPTATION PROTEIN 1 DOMAIN-CONTAINING PROTEIN"/>
    <property type="match status" value="1"/>
</dbReference>
<feature type="compositionally biased region" description="Polar residues" evidence="1">
    <location>
        <begin position="237"/>
        <end position="247"/>
    </location>
</feature>
<dbReference type="PANTHER" id="PTHR38701">
    <property type="entry name" value="CHROMOSOME 8, WHOLE GENOME SHOTGUN SEQUENCE"/>
    <property type="match status" value="1"/>
</dbReference>